<dbReference type="Gene3D" id="3.30.360.10">
    <property type="entry name" value="Dihydrodipicolinate Reductase, domain 2"/>
    <property type="match status" value="1"/>
</dbReference>
<dbReference type="PIRSF" id="PIRSF000161">
    <property type="entry name" value="DHPR"/>
    <property type="match status" value="1"/>
</dbReference>
<dbReference type="SUPFAM" id="SSF51735">
    <property type="entry name" value="NAD(P)-binding Rossmann-fold domains"/>
    <property type="match status" value="1"/>
</dbReference>
<dbReference type="PANTHER" id="PTHR20836:SF0">
    <property type="entry name" value="4-HYDROXY-TETRAHYDRODIPICOLINATE REDUCTASE 1, CHLOROPLASTIC-RELATED"/>
    <property type="match status" value="1"/>
</dbReference>
<comment type="pathway">
    <text evidence="9">Amino-acid biosynthesis; L-lysine biosynthesis via DAP pathway; (S)-tetrahydrodipicolinate from L-aspartate: step 4/4.</text>
</comment>
<dbReference type="GO" id="GO:0019877">
    <property type="term" value="P:diaminopimelate biosynthetic process"/>
    <property type="evidence" value="ECO:0007669"/>
    <property type="project" value="UniProtKB-KW"/>
</dbReference>
<evidence type="ECO:0000313" key="16">
    <source>
        <dbReference type="EMBL" id="KJU85924.1"/>
    </source>
</evidence>
<evidence type="ECO:0000256" key="13">
    <source>
        <dbReference type="NCBIfam" id="TIGR00036"/>
    </source>
</evidence>
<evidence type="ECO:0000256" key="11">
    <source>
        <dbReference type="ARBA" id="ARBA00049080"/>
    </source>
</evidence>
<evidence type="ECO:0000256" key="10">
    <source>
        <dbReference type="ARBA" id="ARBA00038983"/>
    </source>
</evidence>
<evidence type="ECO:0000259" key="15">
    <source>
        <dbReference type="Pfam" id="PF05173"/>
    </source>
</evidence>
<evidence type="ECO:0000313" key="17">
    <source>
        <dbReference type="Proteomes" id="UP000033423"/>
    </source>
</evidence>
<keyword evidence="3" id="KW-0028">Amino-acid biosynthesis</keyword>
<keyword evidence="2" id="KW-0963">Cytoplasm</keyword>
<dbReference type="FunFam" id="3.30.360.10:FF:000004">
    <property type="entry name" value="4-hydroxy-tetrahydrodipicolinate reductase"/>
    <property type="match status" value="1"/>
</dbReference>
<dbReference type="PATRIC" id="fig|29290.4.peg.2499"/>
<dbReference type="SUPFAM" id="SSF55347">
    <property type="entry name" value="Glyceraldehyde-3-phosphate dehydrogenase-like, C-terminal domain"/>
    <property type="match status" value="1"/>
</dbReference>
<evidence type="ECO:0000256" key="5">
    <source>
        <dbReference type="ARBA" id="ARBA00022915"/>
    </source>
</evidence>
<sequence>GIMTKVTVVGAAGKMGQRIGVLAVQHQQIELTGALEVSGHAAVGRDFGEVAGVPRTNVRISDNVAQTISRAGVVIDFTSPEPTLEHVRACVAAKKPIVIGTTGLTESQVQEIRGLSDCIPIVLSPNMSVGVNLLLKVLADVAPVLANDYDIEIIEAHHRLKKDAPSGTALKMAGVIAQSIGRDLADVAVYARQGITGERTRDKIGIQTIRAGDIVGEHTVLFGAIGERIEFTHKASSRDTFAAGALRAALWLQDRPSGLYDMQDVLGLR</sequence>
<evidence type="ECO:0000256" key="9">
    <source>
        <dbReference type="ARBA" id="ARBA00037922"/>
    </source>
</evidence>
<dbReference type="HAMAP" id="MF_00102">
    <property type="entry name" value="DapB"/>
    <property type="match status" value="1"/>
</dbReference>
<dbReference type="InterPro" id="IPR036291">
    <property type="entry name" value="NAD(P)-bd_dom_sf"/>
</dbReference>
<feature type="non-terminal residue" evidence="16">
    <location>
        <position position="1"/>
    </location>
</feature>
<comment type="catalytic activity">
    <reaction evidence="12">
        <text>(S)-2,3,4,5-tetrahydrodipicolinate + NAD(+) + H2O = (2S,4S)-4-hydroxy-2,3,4,5-tetrahydrodipicolinate + NADH + H(+)</text>
        <dbReference type="Rhea" id="RHEA:35323"/>
        <dbReference type="ChEBI" id="CHEBI:15377"/>
        <dbReference type="ChEBI" id="CHEBI:15378"/>
        <dbReference type="ChEBI" id="CHEBI:16845"/>
        <dbReference type="ChEBI" id="CHEBI:57540"/>
        <dbReference type="ChEBI" id="CHEBI:57945"/>
        <dbReference type="ChEBI" id="CHEBI:67139"/>
        <dbReference type="EC" id="1.17.1.8"/>
    </reaction>
</comment>
<dbReference type="Pfam" id="PF05173">
    <property type="entry name" value="DapB_C"/>
    <property type="match status" value="1"/>
</dbReference>
<protein>
    <recommendedName>
        <fullName evidence="10 13">4-hydroxy-tetrahydrodipicolinate reductase</fullName>
        <ecNumber evidence="10 13">1.17.1.8</ecNumber>
    </recommendedName>
</protein>
<organism evidence="16 17">
    <name type="scientific">Candidatus Magnetobacterium bavaricum</name>
    <dbReference type="NCBI Taxonomy" id="29290"/>
    <lineage>
        <taxon>Bacteria</taxon>
        <taxon>Pseudomonadati</taxon>
        <taxon>Nitrospirota</taxon>
        <taxon>Thermodesulfovibrionia</taxon>
        <taxon>Thermodesulfovibrionales</taxon>
        <taxon>Candidatus Magnetobacteriaceae</taxon>
        <taxon>Candidatus Magnetobacterium</taxon>
    </lineage>
</organism>
<dbReference type="EMBL" id="LACI01000802">
    <property type="protein sequence ID" value="KJU85924.1"/>
    <property type="molecule type" value="Genomic_DNA"/>
</dbReference>
<dbReference type="GO" id="GO:0009089">
    <property type="term" value="P:lysine biosynthetic process via diaminopimelate"/>
    <property type="evidence" value="ECO:0007669"/>
    <property type="project" value="UniProtKB-UniRule"/>
</dbReference>
<dbReference type="Gene3D" id="3.40.50.720">
    <property type="entry name" value="NAD(P)-binding Rossmann-like Domain"/>
    <property type="match status" value="1"/>
</dbReference>
<dbReference type="CDD" id="cd02274">
    <property type="entry name" value="DHDPR_N"/>
    <property type="match status" value="1"/>
</dbReference>
<evidence type="ECO:0000256" key="12">
    <source>
        <dbReference type="ARBA" id="ARBA00049396"/>
    </source>
</evidence>
<dbReference type="InterPro" id="IPR022663">
    <property type="entry name" value="DapB_C"/>
</dbReference>
<dbReference type="InterPro" id="IPR000846">
    <property type="entry name" value="DapB_N"/>
</dbReference>
<dbReference type="Pfam" id="PF01113">
    <property type="entry name" value="DapB_N"/>
    <property type="match status" value="1"/>
</dbReference>
<comment type="catalytic activity">
    <reaction evidence="11">
        <text>(S)-2,3,4,5-tetrahydrodipicolinate + NADP(+) + H2O = (2S,4S)-4-hydroxy-2,3,4,5-tetrahydrodipicolinate + NADPH + H(+)</text>
        <dbReference type="Rhea" id="RHEA:35331"/>
        <dbReference type="ChEBI" id="CHEBI:15377"/>
        <dbReference type="ChEBI" id="CHEBI:15378"/>
        <dbReference type="ChEBI" id="CHEBI:16845"/>
        <dbReference type="ChEBI" id="CHEBI:57783"/>
        <dbReference type="ChEBI" id="CHEBI:58349"/>
        <dbReference type="ChEBI" id="CHEBI:67139"/>
        <dbReference type="EC" id="1.17.1.8"/>
    </reaction>
</comment>
<evidence type="ECO:0000256" key="4">
    <source>
        <dbReference type="ARBA" id="ARBA00022857"/>
    </source>
</evidence>
<dbReference type="InterPro" id="IPR023940">
    <property type="entry name" value="DHDPR_bac"/>
</dbReference>
<dbReference type="AlphaFoldDB" id="A0A0F3GVC5"/>
<reference evidence="16 17" key="1">
    <citation type="submission" date="2015-02" db="EMBL/GenBank/DDBJ databases">
        <title>Single-cell genomics of uncultivated deep-branching MTB reveals a conserved set of magnetosome genes.</title>
        <authorList>
            <person name="Kolinko S."/>
            <person name="Richter M."/>
            <person name="Glockner F.O."/>
            <person name="Brachmann A."/>
            <person name="Schuler D."/>
        </authorList>
    </citation>
    <scope>NUCLEOTIDE SEQUENCE [LARGE SCALE GENOMIC DNA]</scope>
    <source>
        <strain evidence="16">TM-1</strain>
    </source>
</reference>
<dbReference type="Proteomes" id="UP000033423">
    <property type="component" value="Unassembled WGS sequence"/>
</dbReference>
<evidence type="ECO:0000256" key="2">
    <source>
        <dbReference type="ARBA" id="ARBA00022490"/>
    </source>
</evidence>
<dbReference type="PANTHER" id="PTHR20836">
    <property type="entry name" value="DIHYDRODIPICOLINATE REDUCTASE"/>
    <property type="match status" value="1"/>
</dbReference>
<dbReference type="GO" id="GO:0005829">
    <property type="term" value="C:cytosol"/>
    <property type="evidence" value="ECO:0007669"/>
    <property type="project" value="TreeGrafter"/>
</dbReference>
<name>A0A0F3GVC5_9BACT</name>
<dbReference type="PROSITE" id="PS01298">
    <property type="entry name" value="DAPB"/>
    <property type="match status" value="1"/>
</dbReference>
<evidence type="ECO:0000256" key="1">
    <source>
        <dbReference type="ARBA" id="ARBA00006642"/>
    </source>
</evidence>
<dbReference type="NCBIfam" id="TIGR00036">
    <property type="entry name" value="dapB"/>
    <property type="match status" value="1"/>
</dbReference>
<comment type="similarity">
    <text evidence="1">Belongs to the DapB family.</text>
</comment>
<keyword evidence="7" id="KW-0520">NAD</keyword>
<dbReference type="EC" id="1.17.1.8" evidence="10 13"/>
<keyword evidence="17" id="KW-1185">Reference proteome</keyword>
<evidence type="ECO:0000256" key="6">
    <source>
        <dbReference type="ARBA" id="ARBA00023002"/>
    </source>
</evidence>
<keyword evidence="4" id="KW-0521">NADP</keyword>
<dbReference type="GO" id="GO:0008839">
    <property type="term" value="F:4-hydroxy-tetrahydrodipicolinate reductase"/>
    <property type="evidence" value="ECO:0007669"/>
    <property type="project" value="UniProtKB-UniRule"/>
</dbReference>
<evidence type="ECO:0000256" key="7">
    <source>
        <dbReference type="ARBA" id="ARBA00023027"/>
    </source>
</evidence>
<accession>A0A0F3GVC5</accession>
<evidence type="ECO:0000256" key="3">
    <source>
        <dbReference type="ARBA" id="ARBA00022605"/>
    </source>
</evidence>
<evidence type="ECO:0000259" key="14">
    <source>
        <dbReference type="Pfam" id="PF01113"/>
    </source>
</evidence>
<evidence type="ECO:0000256" key="8">
    <source>
        <dbReference type="ARBA" id="ARBA00023154"/>
    </source>
</evidence>
<keyword evidence="6" id="KW-0560">Oxidoreductase</keyword>
<keyword evidence="5" id="KW-0220">Diaminopimelate biosynthesis</keyword>
<dbReference type="InterPro" id="IPR022664">
    <property type="entry name" value="DapB_N_CS"/>
</dbReference>
<feature type="domain" description="Dihydrodipicolinate reductase N-terminal" evidence="14">
    <location>
        <begin position="5"/>
        <end position="127"/>
    </location>
</feature>
<proteinExistence type="inferred from homology"/>
<feature type="domain" description="Dihydrodipicolinate reductase C-terminal" evidence="15">
    <location>
        <begin position="130"/>
        <end position="266"/>
    </location>
</feature>
<comment type="caution">
    <text evidence="16">The sequence shown here is derived from an EMBL/GenBank/DDBJ whole genome shotgun (WGS) entry which is preliminary data.</text>
</comment>
<gene>
    <name evidence="16" type="ORF">MBAV_001882</name>
</gene>
<keyword evidence="8" id="KW-0457">Lysine biosynthesis</keyword>